<organism evidence="1 2">
    <name type="scientific">Nephila pilipes</name>
    <name type="common">Giant wood spider</name>
    <name type="synonym">Nephila maculata</name>
    <dbReference type="NCBI Taxonomy" id="299642"/>
    <lineage>
        <taxon>Eukaryota</taxon>
        <taxon>Metazoa</taxon>
        <taxon>Ecdysozoa</taxon>
        <taxon>Arthropoda</taxon>
        <taxon>Chelicerata</taxon>
        <taxon>Arachnida</taxon>
        <taxon>Araneae</taxon>
        <taxon>Araneomorphae</taxon>
        <taxon>Entelegynae</taxon>
        <taxon>Araneoidea</taxon>
        <taxon>Nephilidae</taxon>
        <taxon>Nephila</taxon>
    </lineage>
</organism>
<proteinExistence type="predicted"/>
<dbReference type="EMBL" id="BMAW01017251">
    <property type="protein sequence ID" value="GFT52994.1"/>
    <property type="molecule type" value="Genomic_DNA"/>
</dbReference>
<sequence length="90" mass="10332">MVPTFLEDQPYAFCNHRLSLALKPTTDWVNNFLLSDFFHNLVLDALNQPSLSSPPLSGFFFVLDSRIHIHCPQRSYHDSYGAGLITQDYE</sequence>
<gene>
    <name evidence="1" type="ORF">NPIL_283221</name>
</gene>
<evidence type="ECO:0000313" key="1">
    <source>
        <dbReference type="EMBL" id="GFT52994.1"/>
    </source>
</evidence>
<dbReference type="AlphaFoldDB" id="A0A8X6P7W8"/>
<reference evidence="1" key="1">
    <citation type="submission" date="2020-08" db="EMBL/GenBank/DDBJ databases">
        <title>Multicomponent nature underlies the extraordinary mechanical properties of spider dragline silk.</title>
        <authorList>
            <person name="Kono N."/>
            <person name="Nakamura H."/>
            <person name="Mori M."/>
            <person name="Yoshida Y."/>
            <person name="Ohtoshi R."/>
            <person name="Malay A.D."/>
            <person name="Moran D.A.P."/>
            <person name="Tomita M."/>
            <person name="Numata K."/>
            <person name="Arakawa K."/>
        </authorList>
    </citation>
    <scope>NUCLEOTIDE SEQUENCE</scope>
</reference>
<comment type="caution">
    <text evidence="1">The sequence shown here is derived from an EMBL/GenBank/DDBJ whole genome shotgun (WGS) entry which is preliminary data.</text>
</comment>
<name>A0A8X6P7W8_NEPPI</name>
<accession>A0A8X6P7W8</accession>
<dbReference type="Proteomes" id="UP000887013">
    <property type="component" value="Unassembled WGS sequence"/>
</dbReference>
<protein>
    <submittedName>
        <fullName evidence="1">Uncharacterized protein</fullName>
    </submittedName>
</protein>
<keyword evidence="2" id="KW-1185">Reference proteome</keyword>
<evidence type="ECO:0000313" key="2">
    <source>
        <dbReference type="Proteomes" id="UP000887013"/>
    </source>
</evidence>